<dbReference type="CDD" id="cd18804">
    <property type="entry name" value="SF2_C_priA"/>
    <property type="match status" value="1"/>
</dbReference>
<dbReference type="GO" id="GO:0043138">
    <property type="term" value="F:3'-5' DNA helicase activity"/>
    <property type="evidence" value="ECO:0007669"/>
    <property type="project" value="UniProtKB-EC"/>
</dbReference>
<keyword evidence="5 12" id="KW-0378">Hydrolase</keyword>
<evidence type="ECO:0000256" key="8">
    <source>
        <dbReference type="ARBA" id="ARBA00022840"/>
    </source>
</evidence>
<dbReference type="GO" id="GO:0003677">
    <property type="term" value="F:DNA binding"/>
    <property type="evidence" value="ECO:0007669"/>
    <property type="project" value="UniProtKB-UniRule"/>
</dbReference>
<dbReference type="PROSITE" id="PS51192">
    <property type="entry name" value="HELICASE_ATP_BIND_1"/>
    <property type="match status" value="1"/>
</dbReference>
<dbReference type="InterPro" id="IPR040498">
    <property type="entry name" value="PriA_CRR"/>
</dbReference>
<keyword evidence="3 12" id="KW-0479">Metal-binding</keyword>
<sequence>MNGKERMNKSLSQSVTELKMPEDMERRTGVPMKLGEDSCNLSAHQMTVNTVYQVCIPHTNRDYFDYIADEFTPCIGARVWVPFRRQIRLGVVIRTNESLQDSALLKSISAIIDEEPLIDEKILTLCSWIGSYYQSPLSEVLPLALPKKYRLGQACQLPMGDFYQLALSLDEAKKRIPVRAHKQLQLIEFLSTQKEPVAQRDLTQKGFNSNQLRHLLAAQVLSLSQHILLPQPAKISPLPPLMLNSEQAVAVTAIKEKLNHYQCFLLQGVTGSGKTEVYLQVIAEVLEQKKQVLVLVPEIGLTPQLVARFTARFKYAIAVIHSGLNESERQVAWQLAKENKVKVVIGTRASIFTPMPDLGLIVVDEEHDPSLKQMEGVRYSARDTALMRANLANIPIILGSATPSLESIHNSKQKKYKLLRLTHKAISTTPLHYQLIDLRAQVVQHGLATPTLHVIQEHLQKRNQVLVFINRRGFAPVLLCHQCGWMVDCRACDSHLTLHKQIGQMICHHCGLTQKKPGHCSNCQSMELIPVGAGTQRVHEFLSMYFPNIEVVRIDRDAVRKKNSMNEHLDKIHSGEAQLIVGTQMLAKGHHFPRLSLVVVLDADAGLYNQDFRALEHLGQLLTQVSGRAGRADDAGQVLIQTHLPDHPLLNLLIQQGYDQFADVLLTMRQQAEMPPFHYLAVIRAQGKAATNVLKFLHAVKEQITTHSIIVMGPAPAPMPRKANQYRMQLLIKSASRKVLKNTLTQLREWLAKNKLSNGIRWNVDVDPIDLS</sequence>
<feature type="binding site" evidence="12">
    <location>
        <position position="492"/>
    </location>
    <ligand>
        <name>Zn(2+)</name>
        <dbReference type="ChEBI" id="CHEBI:29105"/>
        <label>2</label>
    </ligand>
</feature>
<keyword evidence="2 12" id="KW-0235">DNA replication</keyword>
<proteinExistence type="inferred from homology"/>
<comment type="catalytic activity">
    <reaction evidence="11 12">
        <text>ATP + H2O = ADP + phosphate + H(+)</text>
        <dbReference type="Rhea" id="RHEA:13065"/>
        <dbReference type="ChEBI" id="CHEBI:15377"/>
        <dbReference type="ChEBI" id="CHEBI:15378"/>
        <dbReference type="ChEBI" id="CHEBI:30616"/>
        <dbReference type="ChEBI" id="CHEBI:43474"/>
        <dbReference type="ChEBI" id="CHEBI:456216"/>
        <dbReference type="EC" id="5.6.2.4"/>
    </reaction>
</comment>
<name>A0A0W0Y9C3_9GAMM</name>
<evidence type="ECO:0000256" key="7">
    <source>
        <dbReference type="ARBA" id="ARBA00022833"/>
    </source>
</evidence>
<keyword evidence="7 12" id="KW-0862">Zinc</keyword>
<feature type="binding site" evidence="12">
    <location>
        <position position="507"/>
    </location>
    <ligand>
        <name>Zn(2+)</name>
        <dbReference type="ChEBI" id="CHEBI:29105"/>
        <label>2</label>
    </ligand>
</feature>
<dbReference type="Pfam" id="PF18319">
    <property type="entry name" value="Zn_ribbon_PriA"/>
    <property type="match status" value="1"/>
</dbReference>
<dbReference type="InterPro" id="IPR014001">
    <property type="entry name" value="Helicase_ATP-bd"/>
</dbReference>
<keyword evidence="10 12" id="KW-0413">Isomerase</keyword>
<dbReference type="InterPro" id="IPR041236">
    <property type="entry name" value="PriA_C"/>
</dbReference>
<feature type="binding site" evidence="12">
    <location>
        <position position="510"/>
    </location>
    <ligand>
        <name>Zn(2+)</name>
        <dbReference type="ChEBI" id="CHEBI:29105"/>
        <label>2</label>
    </ligand>
</feature>
<dbReference type="Gene3D" id="3.40.1440.60">
    <property type="entry name" value="PriA, 3(prime) DNA-binding domain"/>
    <property type="match status" value="1"/>
</dbReference>
<dbReference type="InterPro" id="IPR027417">
    <property type="entry name" value="P-loop_NTPase"/>
</dbReference>
<dbReference type="InterPro" id="IPR011545">
    <property type="entry name" value="DEAD/DEAH_box_helicase_dom"/>
</dbReference>
<evidence type="ECO:0000256" key="9">
    <source>
        <dbReference type="ARBA" id="ARBA00023125"/>
    </source>
</evidence>
<organism evidence="14 15">
    <name type="scientific">Legionella santicrucis</name>
    <dbReference type="NCBI Taxonomy" id="45074"/>
    <lineage>
        <taxon>Bacteria</taxon>
        <taxon>Pseudomonadati</taxon>
        <taxon>Pseudomonadota</taxon>
        <taxon>Gammaproteobacteria</taxon>
        <taxon>Legionellales</taxon>
        <taxon>Legionellaceae</taxon>
        <taxon>Legionella</taxon>
    </lineage>
</organism>
<comment type="cofactor">
    <cofactor evidence="12">
        <name>Zn(2+)</name>
        <dbReference type="ChEBI" id="CHEBI:29105"/>
    </cofactor>
    <text evidence="12">Binds 2 zinc ions per subunit.</text>
</comment>
<feature type="domain" description="Helicase ATP-binding" evidence="13">
    <location>
        <begin position="255"/>
        <end position="421"/>
    </location>
</feature>
<keyword evidence="15" id="KW-1185">Reference proteome</keyword>
<dbReference type="GO" id="GO:0008270">
    <property type="term" value="F:zinc ion binding"/>
    <property type="evidence" value="ECO:0007669"/>
    <property type="project" value="UniProtKB-UniRule"/>
</dbReference>
<dbReference type="Gene3D" id="3.40.50.300">
    <property type="entry name" value="P-loop containing nucleotide triphosphate hydrolases"/>
    <property type="match status" value="2"/>
</dbReference>
<feature type="binding site" evidence="12">
    <location>
        <position position="480"/>
    </location>
    <ligand>
        <name>Zn(2+)</name>
        <dbReference type="ChEBI" id="CHEBI:29105"/>
        <label>1</label>
    </ligand>
</feature>
<gene>
    <name evidence="12 14" type="primary">priA</name>
    <name evidence="14" type="ORF">Lsan_3614</name>
</gene>
<keyword evidence="8 12" id="KW-0067">ATP-binding</keyword>
<dbReference type="SMART" id="SM00487">
    <property type="entry name" value="DEXDc"/>
    <property type="match status" value="1"/>
</dbReference>
<dbReference type="HAMAP" id="MF_00983">
    <property type="entry name" value="PriA"/>
    <property type="match status" value="1"/>
</dbReference>
<evidence type="ECO:0000256" key="11">
    <source>
        <dbReference type="ARBA" id="ARBA00048988"/>
    </source>
</evidence>
<dbReference type="NCBIfam" id="NF004067">
    <property type="entry name" value="PRK05580.1-4"/>
    <property type="match status" value="1"/>
</dbReference>
<evidence type="ECO:0000256" key="1">
    <source>
        <dbReference type="ARBA" id="ARBA00022515"/>
    </source>
</evidence>
<accession>A0A0W0Y9C3</accession>
<evidence type="ECO:0000256" key="2">
    <source>
        <dbReference type="ARBA" id="ARBA00022705"/>
    </source>
</evidence>
<evidence type="ECO:0000256" key="12">
    <source>
        <dbReference type="HAMAP-Rule" id="MF_00983"/>
    </source>
</evidence>
<dbReference type="STRING" id="45074.Lsan_3614"/>
<dbReference type="NCBIfam" id="TIGR00595">
    <property type="entry name" value="priA"/>
    <property type="match status" value="1"/>
</dbReference>
<dbReference type="EC" id="5.6.2.4" evidence="12"/>
<dbReference type="GO" id="GO:1990077">
    <property type="term" value="C:primosome complex"/>
    <property type="evidence" value="ECO:0007669"/>
    <property type="project" value="UniProtKB-UniRule"/>
</dbReference>
<dbReference type="AlphaFoldDB" id="A0A0W0Y9C3"/>
<evidence type="ECO:0000256" key="10">
    <source>
        <dbReference type="ARBA" id="ARBA00023235"/>
    </source>
</evidence>
<comment type="function">
    <text evidence="12">Initiates the restart of stalled replication forks, which reloads the replicative helicase on sites other than the origin of replication. Recognizes and binds to abandoned replication forks and remodels them to uncover a helicase loading site. Promotes assembly of the primosome at these replication forks.</text>
</comment>
<dbReference type="InterPro" id="IPR042115">
    <property type="entry name" value="PriA_3primeBD_sf"/>
</dbReference>
<feature type="binding site" evidence="12">
    <location>
        <position position="520"/>
    </location>
    <ligand>
        <name>Zn(2+)</name>
        <dbReference type="ChEBI" id="CHEBI:29105"/>
        <label>1</label>
    </ligand>
</feature>
<dbReference type="CDD" id="cd17929">
    <property type="entry name" value="DEXHc_priA"/>
    <property type="match status" value="1"/>
</dbReference>
<dbReference type="PATRIC" id="fig|45074.5.peg.3883"/>
<evidence type="ECO:0000256" key="4">
    <source>
        <dbReference type="ARBA" id="ARBA00022741"/>
    </source>
</evidence>
<dbReference type="EMBL" id="LNYU01000091">
    <property type="protein sequence ID" value="KTD53204.1"/>
    <property type="molecule type" value="Genomic_DNA"/>
</dbReference>
<dbReference type="InterPro" id="IPR001650">
    <property type="entry name" value="Helicase_C-like"/>
</dbReference>
<keyword evidence="1 12" id="KW-0639">Primosome</keyword>
<dbReference type="Proteomes" id="UP000054703">
    <property type="component" value="Unassembled WGS sequence"/>
</dbReference>
<dbReference type="GO" id="GO:0006270">
    <property type="term" value="P:DNA replication initiation"/>
    <property type="evidence" value="ECO:0007669"/>
    <property type="project" value="TreeGrafter"/>
</dbReference>
<evidence type="ECO:0000313" key="15">
    <source>
        <dbReference type="Proteomes" id="UP000054703"/>
    </source>
</evidence>
<evidence type="ECO:0000256" key="5">
    <source>
        <dbReference type="ARBA" id="ARBA00022801"/>
    </source>
</evidence>
<comment type="similarity">
    <text evidence="12">Belongs to the helicase family. PriA subfamily.</text>
</comment>
<dbReference type="GO" id="GO:0006310">
    <property type="term" value="P:DNA recombination"/>
    <property type="evidence" value="ECO:0007669"/>
    <property type="project" value="InterPro"/>
</dbReference>
<evidence type="ECO:0000256" key="6">
    <source>
        <dbReference type="ARBA" id="ARBA00022806"/>
    </source>
</evidence>
<dbReference type="PANTHER" id="PTHR30580:SF0">
    <property type="entry name" value="PRIMOSOMAL PROTEIN N"/>
    <property type="match status" value="1"/>
</dbReference>
<dbReference type="GO" id="GO:0016887">
    <property type="term" value="F:ATP hydrolysis activity"/>
    <property type="evidence" value="ECO:0007669"/>
    <property type="project" value="RHEA"/>
</dbReference>
<keyword evidence="9 12" id="KW-0238">DNA-binding</keyword>
<comment type="catalytic activity">
    <reaction evidence="12">
        <text>Couples ATP hydrolysis with the unwinding of duplex DNA by translocating in the 3'-5' direction.</text>
        <dbReference type="EC" id="5.6.2.4"/>
    </reaction>
</comment>
<comment type="subunit">
    <text evidence="12">Component of the replication restart primosome.</text>
</comment>
<evidence type="ECO:0000256" key="3">
    <source>
        <dbReference type="ARBA" id="ARBA00022723"/>
    </source>
</evidence>
<comment type="caution">
    <text evidence="14">The sequence shown here is derived from an EMBL/GenBank/DDBJ whole genome shotgun (WGS) entry which is preliminary data.</text>
</comment>
<dbReference type="GO" id="GO:0006302">
    <property type="term" value="P:double-strand break repair"/>
    <property type="evidence" value="ECO:0007669"/>
    <property type="project" value="InterPro"/>
</dbReference>
<feature type="binding site" evidence="12">
    <location>
        <position position="483"/>
    </location>
    <ligand>
        <name>Zn(2+)</name>
        <dbReference type="ChEBI" id="CHEBI:29105"/>
        <label>1</label>
    </ligand>
</feature>
<dbReference type="GO" id="GO:0006269">
    <property type="term" value="P:DNA replication, synthesis of primer"/>
    <property type="evidence" value="ECO:0007669"/>
    <property type="project" value="UniProtKB-KW"/>
</dbReference>
<evidence type="ECO:0000259" key="13">
    <source>
        <dbReference type="PROSITE" id="PS51192"/>
    </source>
</evidence>
<dbReference type="Pfam" id="PF00271">
    <property type="entry name" value="Helicase_C"/>
    <property type="match status" value="1"/>
</dbReference>
<dbReference type="SUPFAM" id="SSF52540">
    <property type="entry name" value="P-loop containing nucleoside triphosphate hydrolases"/>
    <property type="match status" value="2"/>
</dbReference>
<feature type="binding site" evidence="12">
    <location>
        <position position="489"/>
    </location>
    <ligand>
        <name>Zn(2+)</name>
        <dbReference type="ChEBI" id="CHEBI:29105"/>
        <label>2</label>
    </ligand>
</feature>
<feature type="binding site" evidence="12">
    <location>
        <position position="523"/>
    </location>
    <ligand>
        <name>Zn(2+)</name>
        <dbReference type="ChEBI" id="CHEBI:29105"/>
        <label>1</label>
    </ligand>
</feature>
<dbReference type="SMART" id="SM00490">
    <property type="entry name" value="HELICc"/>
    <property type="match status" value="1"/>
</dbReference>
<dbReference type="InterPro" id="IPR041222">
    <property type="entry name" value="PriA_3primeBD"/>
</dbReference>
<dbReference type="FunFam" id="3.40.50.300:FF:000489">
    <property type="entry name" value="Primosome assembly protein PriA"/>
    <property type="match status" value="1"/>
</dbReference>
<reference evidence="14 15" key="1">
    <citation type="submission" date="2015-11" db="EMBL/GenBank/DDBJ databases">
        <title>Genomic analysis of 38 Legionella species identifies large and diverse effector repertoires.</title>
        <authorList>
            <person name="Burstein D."/>
            <person name="Amaro F."/>
            <person name="Zusman T."/>
            <person name="Lifshitz Z."/>
            <person name="Cohen O."/>
            <person name="Gilbert J.A."/>
            <person name="Pupko T."/>
            <person name="Shuman H.A."/>
            <person name="Segal G."/>
        </authorList>
    </citation>
    <scope>NUCLEOTIDE SEQUENCE [LARGE SCALE GENOMIC DNA]</scope>
    <source>
        <strain evidence="14 15">SC-63-C7</strain>
    </source>
</reference>
<keyword evidence="6 12" id="KW-0347">Helicase</keyword>
<dbReference type="PANTHER" id="PTHR30580">
    <property type="entry name" value="PRIMOSOMAL PROTEIN N"/>
    <property type="match status" value="1"/>
</dbReference>
<protein>
    <recommendedName>
        <fullName evidence="12">Replication restart protein PriA</fullName>
    </recommendedName>
    <alternativeName>
        <fullName evidence="12">ATP-dependent DNA helicase PriA</fullName>
        <ecNumber evidence="12">5.6.2.4</ecNumber>
    </alternativeName>
    <alternativeName>
        <fullName evidence="12">DNA 3'-5' helicase PriA</fullName>
    </alternativeName>
</protein>
<dbReference type="Pfam" id="PF17764">
    <property type="entry name" value="PriA_3primeBD"/>
    <property type="match status" value="1"/>
</dbReference>
<evidence type="ECO:0000313" key="14">
    <source>
        <dbReference type="EMBL" id="KTD53204.1"/>
    </source>
</evidence>
<dbReference type="InterPro" id="IPR005259">
    <property type="entry name" value="PriA"/>
</dbReference>
<dbReference type="GO" id="GO:0005524">
    <property type="term" value="F:ATP binding"/>
    <property type="evidence" value="ECO:0007669"/>
    <property type="project" value="UniProtKB-UniRule"/>
</dbReference>
<dbReference type="Pfam" id="PF18074">
    <property type="entry name" value="PriA_C"/>
    <property type="match status" value="1"/>
</dbReference>
<keyword evidence="4 12" id="KW-0547">Nucleotide-binding</keyword>
<dbReference type="Pfam" id="PF00270">
    <property type="entry name" value="DEAD"/>
    <property type="match status" value="1"/>
</dbReference>